<reference evidence="5" key="1">
    <citation type="submission" date="2021-10" db="EMBL/GenBank/DDBJ databases">
        <title>Anaerobic single-cell dispensing facilitates the cultivation of human gut bacteria.</title>
        <authorList>
            <person name="Afrizal A."/>
        </authorList>
    </citation>
    <scope>NUCLEOTIDE SEQUENCE</scope>
    <source>
        <strain evidence="5">CLA-AA-H274</strain>
    </source>
</reference>
<keyword evidence="6" id="KW-1185">Reference proteome</keyword>
<evidence type="ECO:0000256" key="1">
    <source>
        <dbReference type="ARBA" id="ARBA00011900"/>
    </source>
</evidence>
<evidence type="ECO:0000256" key="3">
    <source>
        <dbReference type="ARBA" id="ARBA00022679"/>
    </source>
</evidence>
<dbReference type="PANTHER" id="PTHR33841">
    <property type="entry name" value="DNA METHYLTRANSFERASE YEEA-RELATED"/>
    <property type="match status" value="1"/>
</dbReference>
<dbReference type="PANTHER" id="PTHR33841:SF1">
    <property type="entry name" value="DNA METHYLTRANSFERASE A"/>
    <property type="match status" value="1"/>
</dbReference>
<dbReference type="EC" id="2.1.1.72" evidence="1"/>
<sequence length="613" mass="70519">YGCMDHFFDSWCNFQVRDCSVNNSGLVGGKNEAAKAAMFISGEHRFNKTNEQLREIQGTPYTAYWASDVVLSAFKKSHLVGDVSEPRVGMATANNDRFIRLWFEVNRNKFGINISSRKEAVESRKKWFPFAKGGEQRKWYGNNDTVVNWENDGFEIQNFKDEKTGRIRSHNYNLDYIFSSALTWTVIGTEKTSFRFCPVGFLYSNSGYGLFCNNEKTKYYLLGFMNSKIAASLLKILSPSMGFESGYLRKLPLIESDSLDSIVERVKHCIDGSNAEWDSFEVSWDFKKHPLLRNVSAISEAFAQWQLECEDRFNQLKANEEELNRIFIDIYGLQDELTPEVEDKDVTVRKADLQRDIKSLLSYAVGCMFGRYSLDVEGLAYAGGKWDSSKYQSFIPDADNVIPITDEEYLDDDIVSRLCDWLKVVYGADTLEANLDYIAKALGNKGSTSREIIRNYFLNDFFKDHCQTYSVTGSGKRPIYWLFDSGKQNGFKALVYLHRYTPDTIGNLRIDYLHKMQRVYESEINRMQDMMDHSGNAREVAAASKRKDKLAKQLKECREYDEKISHLALSRIELDLDDGVKVNYRKLQTAQDGKFYEVLADSKNIMAKQRGKV</sequence>
<dbReference type="InterPro" id="IPR047939">
    <property type="entry name" value="BREX_1_PglX"/>
</dbReference>
<dbReference type="AlphaFoldDB" id="A0AAE3ANZ4"/>
<evidence type="ECO:0000256" key="4">
    <source>
        <dbReference type="ARBA" id="ARBA00047942"/>
    </source>
</evidence>
<dbReference type="RefSeq" id="WP_308451563.1">
    <property type="nucleotide sequence ID" value="NZ_JAJEPU010000027.1"/>
</dbReference>
<accession>A0AAE3ANZ4</accession>
<keyword evidence="3 5" id="KW-0808">Transferase</keyword>
<feature type="non-terminal residue" evidence="5">
    <location>
        <position position="1"/>
    </location>
</feature>
<organism evidence="5 6">
    <name type="scientific">Brotaphodocola catenula</name>
    <dbReference type="NCBI Taxonomy" id="2885361"/>
    <lineage>
        <taxon>Bacteria</taxon>
        <taxon>Bacillati</taxon>
        <taxon>Bacillota</taxon>
        <taxon>Clostridia</taxon>
        <taxon>Lachnospirales</taxon>
        <taxon>Lachnospiraceae</taxon>
        <taxon>Brotaphodocola</taxon>
    </lineage>
</organism>
<proteinExistence type="predicted"/>
<protein>
    <recommendedName>
        <fullName evidence="1">site-specific DNA-methyltransferase (adenine-specific)</fullName>
        <ecNumber evidence="1">2.1.1.72</ecNumber>
    </recommendedName>
</protein>
<dbReference type="EMBL" id="JAJEPU010000027">
    <property type="protein sequence ID" value="MCC2165194.1"/>
    <property type="molecule type" value="Genomic_DNA"/>
</dbReference>
<dbReference type="InterPro" id="IPR050953">
    <property type="entry name" value="N4_N6_ade-DNA_methylase"/>
</dbReference>
<dbReference type="Proteomes" id="UP001198962">
    <property type="component" value="Unassembled WGS sequence"/>
</dbReference>
<keyword evidence="2 5" id="KW-0489">Methyltransferase</keyword>
<dbReference type="GO" id="GO:0032259">
    <property type="term" value="P:methylation"/>
    <property type="evidence" value="ECO:0007669"/>
    <property type="project" value="UniProtKB-KW"/>
</dbReference>
<name>A0AAE3ANZ4_9FIRM</name>
<evidence type="ECO:0000313" key="6">
    <source>
        <dbReference type="Proteomes" id="UP001198962"/>
    </source>
</evidence>
<evidence type="ECO:0000313" key="5">
    <source>
        <dbReference type="EMBL" id="MCC2165194.1"/>
    </source>
</evidence>
<gene>
    <name evidence="5" type="primary">pglX</name>
    <name evidence="5" type="ORF">LKD32_09960</name>
</gene>
<comment type="caution">
    <text evidence="5">The sequence shown here is derived from an EMBL/GenBank/DDBJ whole genome shotgun (WGS) entry which is preliminary data.</text>
</comment>
<comment type="catalytic activity">
    <reaction evidence="4">
        <text>a 2'-deoxyadenosine in DNA + S-adenosyl-L-methionine = an N(6)-methyl-2'-deoxyadenosine in DNA + S-adenosyl-L-homocysteine + H(+)</text>
        <dbReference type="Rhea" id="RHEA:15197"/>
        <dbReference type="Rhea" id="RHEA-COMP:12418"/>
        <dbReference type="Rhea" id="RHEA-COMP:12419"/>
        <dbReference type="ChEBI" id="CHEBI:15378"/>
        <dbReference type="ChEBI" id="CHEBI:57856"/>
        <dbReference type="ChEBI" id="CHEBI:59789"/>
        <dbReference type="ChEBI" id="CHEBI:90615"/>
        <dbReference type="ChEBI" id="CHEBI:90616"/>
        <dbReference type="EC" id="2.1.1.72"/>
    </reaction>
</comment>
<evidence type="ECO:0000256" key="2">
    <source>
        <dbReference type="ARBA" id="ARBA00022603"/>
    </source>
</evidence>
<dbReference type="GO" id="GO:0009007">
    <property type="term" value="F:site-specific DNA-methyltransferase (adenine-specific) activity"/>
    <property type="evidence" value="ECO:0007669"/>
    <property type="project" value="UniProtKB-EC"/>
</dbReference>
<dbReference type="NCBIfam" id="NF033452">
    <property type="entry name" value="BREX_1_MTaseX"/>
    <property type="match status" value="1"/>
</dbReference>